<dbReference type="UniPathway" id="UPA00219"/>
<dbReference type="GO" id="GO:0009252">
    <property type="term" value="P:peptidoglycan biosynthetic process"/>
    <property type="evidence" value="ECO:0007669"/>
    <property type="project" value="UniProtKB-UniRule"/>
</dbReference>
<dbReference type="Pfam" id="PF02875">
    <property type="entry name" value="Mur_ligase_C"/>
    <property type="match status" value="1"/>
</dbReference>
<dbReference type="PANTHER" id="PTHR43692">
    <property type="entry name" value="UDP-N-ACETYLMURAMOYLALANINE--D-GLUTAMATE LIGASE"/>
    <property type="match status" value="1"/>
</dbReference>
<dbReference type="PANTHER" id="PTHR43692:SF1">
    <property type="entry name" value="UDP-N-ACETYLMURAMOYLALANINE--D-GLUTAMATE LIGASE"/>
    <property type="match status" value="1"/>
</dbReference>
<comment type="similarity">
    <text evidence="7">Belongs to the MurCDEF family.</text>
</comment>
<dbReference type="eggNOG" id="COG0771">
    <property type="taxonomic scope" value="Bacteria"/>
</dbReference>
<comment type="caution">
    <text evidence="11">The sequence shown here is derived from an EMBL/GenBank/DDBJ whole genome shotgun (WGS) entry which is preliminary data.</text>
</comment>
<dbReference type="Pfam" id="PF21377">
    <property type="entry name" value="MurD_N"/>
    <property type="match status" value="1"/>
</dbReference>
<dbReference type="EMBL" id="AVGG01000002">
    <property type="protein sequence ID" value="ESU29403.1"/>
    <property type="molecule type" value="Genomic_DNA"/>
</dbReference>
<keyword evidence="12" id="KW-1185">Reference proteome</keyword>
<dbReference type="SUPFAM" id="SSF53244">
    <property type="entry name" value="MurD-like peptide ligases, peptide-binding domain"/>
    <property type="match status" value="1"/>
</dbReference>
<keyword evidence="7 8" id="KW-0573">Peptidoglycan synthesis</keyword>
<dbReference type="InterPro" id="IPR013221">
    <property type="entry name" value="Mur_ligase_cen"/>
</dbReference>
<feature type="domain" description="Mur ligase C-terminal" evidence="9">
    <location>
        <begin position="307"/>
        <end position="420"/>
    </location>
</feature>
<evidence type="ECO:0000256" key="2">
    <source>
        <dbReference type="ARBA" id="ARBA00004752"/>
    </source>
</evidence>
<evidence type="ECO:0000256" key="1">
    <source>
        <dbReference type="ARBA" id="ARBA00004496"/>
    </source>
</evidence>
<dbReference type="InterPro" id="IPR004101">
    <property type="entry name" value="Mur_ligase_C"/>
</dbReference>
<dbReference type="GO" id="GO:0071555">
    <property type="term" value="P:cell wall organization"/>
    <property type="evidence" value="ECO:0007669"/>
    <property type="project" value="UniProtKB-KW"/>
</dbReference>
<evidence type="ECO:0000256" key="3">
    <source>
        <dbReference type="ARBA" id="ARBA00022490"/>
    </source>
</evidence>
<keyword evidence="5 7" id="KW-0547">Nucleotide-binding</keyword>
<evidence type="ECO:0000313" key="11">
    <source>
        <dbReference type="EMBL" id="ESU29403.1"/>
    </source>
</evidence>
<dbReference type="EC" id="6.3.2.9" evidence="7 8"/>
<organism evidence="11 12">
    <name type="scientific">Flavobacterium limnosediminis JC2902</name>
    <dbReference type="NCBI Taxonomy" id="1341181"/>
    <lineage>
        <taxon>Bacteria</taxon>
        <taxon>Pseudomonadati</taxon>
        <taxon>Bacteroidota</taxon>
        <taxon>Flavobacteriia</taxon>
        <taxon>Flavobacteriales</taxon>
        <taxon>Flavobacteriaceae</taxon>
        <taxon>Flavobacterium</taxon>
    </lineage>
</organism>
<feature type="domain" description="Mur ligase central" evidence="10">
    <location>
        <begin position="106"/>
        <end position="285"/>
    </location>
</feature>
<evidence type="ECO:0000313" key="12">
    <source>
        <dbReference type="Proteomes" id="UP000018004"/>
    </source>
</evidence>
<dbReference type="Pfam" id="PF08245">
    <property type="entry name" value="Mur_ligase_M"/>
    <property type="match status" value="1"/>
</dbReference>
<dbReference type="InterPro" id="IPR036615">
    <property type="entry name" value="Mur_ligase_C_dom_sf"/>
</dbReference>
<dbReference type="GO" id="GO:0005524">
    <property type="term" value="F:ATP binding"/>
    <property type="evidence" value="ECO:0007669"/>
    <property type="project" value="UniProtKB-UniRule"/>
</dbReference>
<comment type="subcellular location">
    <subcellularLocation>
        <location evidence="1 7 8">Cytoplasm</location>
    </subcellularLocation>
</comment>
<keyword evidence="7 8" id="KW-0961">Cell wall biogenesis/degradation</keyword>
<evidence type="ECO:0000259" key="9">
    <source>
        <dbReference type="Pfam" id="PF02875"/>
    </source>
</evidence>
<evidence type="ECO:0000256" key="6">
    <source>
        <dbReference type="ARBA" id="ARBA00022840"/>
    </source>
</evidence>
<dbReference type="GO" id="GO:0008360">
    <property type="term" value="P:regulation of cell shape"/>
    <property type="evidence" value="ECO:0007669"/>
    <property type="project" value="UniProtKB-KW"/>
</dbReference>
<evidence type="ECO:0000256" key="4">
    <source>
        <dbReference type="ARBA" id="ARBA00022598"/>
    </source>
</evidence>
<dbReference type="SUPFAM" id="SSF53623">
    <property type="entry name" value="MurD-like peptide ligases, catalytic domain"/>
    <property type="match status" value="1"/>
</dbReference>
<accession>V6SRS2</accession>
<keyword evidence="7 8" id="KW-0132">Cell division</keyword>
<dbReference type="SUPFAM" id="SSF51984">
    <property type="entry name" value="MurCD N-terminal domain"/>
    <property type="match status" value="1"/>
</dbReference>
<keyword evidence="3 7" id="KW-0963">Cytoplasm</keyword>
<protein>
    <recommendedName>
        <fullName evidence="7 8">UDP-N-acetylmuramoylalanine--D-glutamate ligase</fullName>
        <ecNumber evidence="7 8">6.3.2.9</ecNumber>
    </recommendedName>
    <alternativeName>
        <fullName evidence="7">D-glutamic acid-adding enzyme</fullName>
    </alternativeName>
    <alternativeName>
        <fullName evidence="7">UDP-N-acetylmuramoyl-L-alanyl-D-glutamate synthetase</fullName>
    </alternativeName>
</protein>
<reference evidence="11 12" key="1">
    <citation type="submission" date="2013-08" db="EMBL/GenBank/DDBJ databases">
        <title>Flavobacterium limnosediminis JC2902 genome sequencing.</title>
        <authorList>
            <person name="Lee K."/>
            <person name="Yi H."/>
            <person name="Park S."/>
            <person name="Chun J."/>
        </authorList>
    </citation>
    <scope>NUCLEOTIDE SEQUENCE [LARGE SCALE GENOMIC DNA]</scope>
    <source>
        <strain evidence="11 12">JC2902</strain>
    </source>
</reference>
<dbReference type="RefSeq" id="WP_023578470.1">
    <property type="nucleotide sequence ID" value="NZ_AVGG01000002.1"/>
</dbReference>
<comment type="function">
    <text evidence="7 8">Cell wall formation. Catalyzes the addition of glutamate to the nucleotide precursor UDP-N-acetylmuramoyl-L-alanine (UMA).</text>
</comment>
<dbReference type="GO" id="GO:0005737">
    <property type="term" value="C:cytoplasm"/>
    <property type="evidence" value="ECO:0007669"/>
    <property type="project" value="UniProtKB-SubCell"/>
</dbReference>
<dbReference type="HAMAP" id="MF_00639">
    <property type="entry name" value="MurD"/>
    <property type="match status" value="1"/>
</dbReference>
<dbReference type="NCBIfam" id="TIGR01087">
    <property type="entry name" value="murD"/>
    <property type="match status" value="1"/>
</dbReference>
<evidence type="ECO:0000256" key="7">
    <source>
        <dbReference type="HAMAP-Rule" id="MF_00639"/>
    </source>
</evidence>
<keyword evidence="4 7" id="KW-0436">Ligase</keyword>
<dbReference type="Gene3D" id="3.40.50.720">
    <property type="entry name" value="NAD(P)-binding Rossmann-like Domain"/>
    <property type="match status" value="1"/>
</dbReference>
<dbReference type="AlphaFoldDB" id="V6SRS2"/>
<keyword evidence="7 8" id="KW-0133">Cell shape</keyword>
<dbReference type="OrthoDB" id="9809796at2"/>
<name>V6SRS2_9FLAO</name>
<dbReference type="PATRIC" id="fig|1341181.4.peg.796"/>
<keyword evidence="6 7" id="KW-0067">ATP-binding</keyword>
<proteinExistence type="inferred from homology"/>
<comment type="catalytic activity">
    <reaction evidence="7 8">
        <text>UDP-N-acetyl-alpha-D-muramoyl-L-alanine + D-glutamate + ATP = UDP-N-acetyl-alpha-D-muramoyl-L-alanyl-D-glutamate + ADP + phosphate + H(+)</text>
        <dbReference type="Rhea" id="RHEA:16429"/>
        <dbReference type="ChEBI" id="CHEBI:15378"/>
        <dbReference type="ChEBI" id="CHEBI:29986"/>
        <dbReference type="ChEBI" id="CHEBI:30616"/>
        <dbReference type="ChEBI" id="CHEBI:43474"/>
        <dbReference type="ChEBI" id="CHEBI:83898"/>
        <dbReference type="ChEBI" id="CHEBI:83900"/>
        <dbReference type="ChEBI" id="CHEBI:456216"/>
        <dbReference type="EC" id="6.3.2.9"/>
    </reaction>
</comment>
<evidence type="ECO:0000259" key="10">
    <source>
        <dbReference type="Pfam" id="PF08245"/>
    </source>
</evidence>
<dbReference type="STRING" id="1341181.FLJC2902T_08020"/>
<dbReference type="InterPro" id="IPR005762">
    <property type="entry name" value="MurD"/>
</dbReference>
<dbReference type="Gene3D" id="3.40.1190.10">
    <property type="entry name" value="Mur-like, catalytic domain"/>
    <property type="match status" value="1"/>
</dbReference>
<dbReference type="InterPro" id="IPR036565">
    <property type="entry name" value="Mur-like_cat_sf"/>
</dbReference>
<feature type="binding site" evidence="7">
    <location>
        <begin position="108"/>
        <end position="114"/>
    </location>
    <ligand>
        <name>ATP</name>
        <dbReference type="ChEBI" id="CHEBI:30616"/>
    </ligand>
</feature>
<comment type="pathway">
    <text evidence="2 7 8">Cell wall biogenesis; peptidoglycan biosynthesis.</text>
</comment>
<dbReference type="Gene3D" id="3.90.190.20">
    <property type="entry name" value="Mur ligase, C-terminal domain"/>
    <property type="match status" value="1"/>
</dbReference>
<dbReference type="GO" id="GO:0008764">
    <property type="term" value="F:UDP-N-acetylmuramoylalanine-D-glutamate ligase activity"/>
    <property type="evidence" value="ECO:0007669"/>
    <property type="project" value="UniProtKB-UniRule"/>
</dbReference>
<dbReference type="Proteomes" id="UP000018004">
    <property type="component" value="Unassembled WGS sequence"/>
</dbReference>
<gene>
    <name evidence="7" type="primary">murD</name>
    <name evidence="11" type="ORF">FLJC2902T_08020</name>
</gene>
<evidence type="ECO:0000256" key="5">
    <source>
        <dbReference type="ARBA" id="ARBA00022741"/>
    </source>
</evidence>
<sequence>MRLVVLGGGESGVGTAILGKKKGYDVFVSDFGAIKNNYKEVMILNQIPWEENQHTEELILNADVIMKSPGIPDKSNIVKQLKKKNVPIISEIEFASQFSDAVTIGITGSNGKTTTTMLTHHLLKQGGMNIGIAGNIGKSFAWQIAENKFDAYVLELSSFQLDGIVNYRPHIAVMTNISPDHLDRYNYDYDLYIAAKFRITKNQTEDDYFVYDDDDEAIVKWLSENEIRAKKIPFSLIKKLEEGAYADENNITTKINNDQFTMAINELALEGKHNVKNAMAATTVAQLMRIRKETIRESLSNFQGVEHRLEKVLKIQNVQYINDSKATNVNATFFALDSMNTPTVWIVGGVDKGNDYAELMPLVREKVKGIVCLGVDNSKIMKAFEDVVDVMIETTSMTEAVKIAQRMAEKGDTVLLSPACASFDLFENYEDRGKQFKNAVQNL</sequence>
<evidence type="ECO:0000256" key="8">
    <source>
        <dbReference type="RuleBase" id="RU003664"/>
    </source>
</evidence>
<keyword evidence="7 8" id="KW-0131">Cell cycle</keyword>
<dbReference type="GO" id="GO:0051301">
    <property type="term" value="P:cell division"/>
    <property type="evidence" value="ECO:0007669"/>
    <property type="project" value="UniProtKB-KW"/>
</dbReference>